<proteinExistence type="predicted"/>
<keyword evidence="4" id="KW-1185">Reference proteome</keyword>
<reference evidence="3" key="1">
    <citation type="submission" date="2020-08" db="EMBL/GenBank/DDBJ databases">
        <title>Genomic Encyclopedia of Type Strains, Phase IV (KMG-V): Genome sequencing to study the core and pangenomes of soil and plant-associated prokaryotes.</title>
        <authorList>
            <person name="Whitman W."/>
        </authorList>
    </citation>
    <scope>NUCLEOTIDE SEQUENCE [LARGE SCALE GENOMIC DNA]</scope>
    <source>
        <strain evidence="3">M8UP27</strain>
    </source>
</reference>
<dbReference type="PANTHER" id="PTHR46580:SF4">
    <property type="entry name" value="ATP_GTP-BINDING PROTEIN"/>
    <property type="match status" value="1"/>
</dbReference>
<sequence>MTATPWCKTPSGARSLLAFLITLLLTLPAFSQTPIFPVLPFDFALFPSSTYAYADFNGDGQVDQAAPNGINAIGISFNNGANHSPTFGTIQLTCQPQSVVAADLNNDSKSDLAFSCQTPNQPAYIGVVLGNGDGTFQAASYYAVPGAASVPTLTTVDLNGDGYLDVAVLIGSSQVGVLLNQGSGKPGSLLTASLYAAPAGVSFLYISAGDFNGDGKQDIVAGNTQIAVYYGKGDGTLNTPQLTTASAPGGRPFVTGDFNRDGLADIAFLGSPAQGSATSLQVLLGDPSGKLVTGSNLPLDPSVNYSWIVPFQNTSTSNITNFALIGYVTSIALNDGSGDLSLGESYGVSTFAIAQTGSNGNTNLYFQSDVESVALVGNGNGTFQGPPTTLLGGGSGVAISADLNADGISDVLSIDSAGNLVAALGRGNGTFLVSSRSSGTGQLLVTGDFNGDGNLDAVTIFPGAVDFHGNTLSTTSLYFYRGNGGGVFQPNTTPQNLTITSALTPLVGDFNGDNKLDLILPYKAENVDPEAPQPPSGVLFLAGNGDGTFATPVSLPLPYNTIGFAADLNNDHKLDIIGGDTVSLGNGDGTFTQQPLGITGTILAVSDLNGDGKPDLVIFNNATSIGLYAGNGDGTFQTTPFYSTSAFSPQAGTTPLVAIGDVNGDGHPDLILQYLLVIAPRLQVLLGDGTGNFTPDSNNYPLGAATSSIATLARLNNTAPPPAADHALDYLYSVGGAVTSLLNQLNPGPSVPISYTSTTTLSSSTSGAAPGQQLTLTATVIGATIGATPTGSVSFVADGKILGIAPLTNGVATLAISFPAAGTFAVIANYPGDINSVASSSNPLSLAIAPVASKTVLELSFTGTGLNTEPLFYATVSGLNPTGTVTFNSGTTTLGTAPVLNGTASFTYTFLTAGNHPVTATYSGDVANLPSTSNTFGVDVPEYSITTSPISAVVKAGQSATATFTVNPSVGYTGTLKFACGPLPTGVTCTFTPASITPSSGPATTTLTITTTAPTTALLRRLAIPLQGTALASFLFLILIPRRSSKWSRSGRLIALMIAAGLISLSGCSSSSPSSSGSNTLATPAGVYNIGVNITDSTSNVQNPFFTFQVTVQ</sequence>
<comment type="caution">
    <text evidence="3">The sequence shown here is derived from an EMBL/GenBank/DDBJ whole genome shotgun (WGS) entry which is preliminary data.</text>
</comment>
<dbReference type="InterPro" id="IPR028994">
    <property type="entry name" value="Integrin_alpha_N"/>
</dbReference>
<dbReference type="SUPFAM" id="SSF69318">
    <property type="entry name" value="Integrin alpha N-terminal domain"/>
    <property type="match status" value="3"/>
</dbReference>
<evidence type="ECO:0000313" key="3">
    <source>
        <dbReference type="EMBL" id="MBB5316538.1"/>
    </source>
</evidence>
<feature type="domain" description="Bacterial Ig-like" evidence="2">
    <location>
        <begin position="872"/>
        <end position="940"/>
    </location>
</feature>
<dbReference type="Gene3D" id="2.40.128.340">
    <property type="match status" value="1"/>
</dbReference>
<gene>
    <name evidence="3" type="ORF">HDF09_001188</name>
</gene>
<dbReference type="Gene3D" id="2.130.10.130">
    <property type="entry name" value="Integrin alpha, N-terminal"/>
    <property type="match status" value="3"/>
</dbReference>
<dbReference type="EMBL" id="JACHDY010000001">
    <property type="protein sequence ID" value="MBB5316538.1"/>
    <property type="molecule type" value="Genomic_DNA"/>
</dbReference>
<dbReference type="InterPro" id="IPR013517">
    <property type="entry name" value="FG-GAP"/>
</dbReference>
<dbReference type="Gene3D" id="2.60.40.10">
    <property type="entry name" value="Immunoglobulins"/>
    <property type="match status" value="2"/>
</dbReference>
<accession>A0A7W8IHY2</accession>
<dbReference type="Pfam" id="PF13517">
    <property type="entry name" value="FG-GAP_3"/>
    <property type="match status" value="4"/>
</dbReference>
<dbReference type="PANTHER" id="PTHR46580">
    <property type="entry name" value="SENSOR KINASE-RELATED"/>
    <property type="match status" value="1"/>
</dbReference>
<dbReference type="Proteomes" id="UP000568106">
    <property type="component" value="Unassembled WGS sequence"/>
</dbReference>
<dbReference type="Pfam" id="PF16640">
    <property type="entry name" value="Big_3_5"/>
    <property type="match status" value="2"/>
</dbReference>
<dbReference type="InterPro" id="IPR013783">
    <property type="entry name" value="Ig-like_fold"/>
</dbReference>
<protein>
    <recommendedName>
        <fullName evidence="2">Bacterial Ig-like domain-containing protein</fullName>
    </recommendedName>
</protein>
<evidence type="ECO:0000256" key="1">
    <source>
        <dbReference type="ARBA" id="ARBA00022729"/>
    </source>
</evidence>
<feature type="domain" description="Bacterial Ig-like" evidence="2">
    <location>
        <begin position="762"/>
        <end position="848"/>
    </location>
</feature>
<keyword evidence="1" id="KW-0732">Signal</keyword>
<dbReference type="AlphaFoldDB" id="A0A7W8IHY2"/>
<organism evidence="3 4">
    <name type="scientific">Tunturiibacter empetritectus</name>
    <dbReference type="NCBI Taxonomy" id="3069691"/>
    <lineage>
        <taxon>Bacteria</taxon>
        <taxon>Pseudomonadati</taxon>
        <taxon>Acidobacteriota</taxon>
        <taxon>Terriglobia</taxon>
        <taxon>Terriglobales</taxon>
        <taxon>Acidobacteriaceae</taxon>
        <taxon>Tunturiibacter</taxon>
    </lineage>
</organism>
<name>A0A7W8IHY2_9BACT</name>
<dbReference type="InterPro" id="IPR032109">
    <property type="entry name" value="Big_3_5"/>
</dbReference>
<evidence type="ECO:0000313" key="4">
    <source>
        <dbReference type="Proteomes" id="UP000568106"/>
    </source>
</evidence>
<evidence type="ECO:0000259" key="2">
    <source>
        <dbReference type="Pfam" id="PF16640"/>
    </source>
</evidence>